<dbReference type="KEGG" id="dgo:DGo_CA1435"/>
<dbReference type="HOGENOM" id="CLU_1173882_0_0_0"/>
<organism evidence="1 2">
    <name type="scientific">Deinococcus gobiensis (strain DSM 21396 / JCM 16679 / CGMCC 1.7299 / I-0)</name>
    <dbReference type="NCBI Taxonomy" id="745776"/>
    <lineage>
        <taxon>Bacteria</taxon>
        <taxon>Thermotogati</taxon>
        <taxon>Deinococcota</taxon>
        <taxon>Deinococci</taxon>
        <taxon>Deinococcales</taxon>
        <taxon>Deinococcaceae</taxon>
        <taxon>Deinococcus</taxon>
    </lineage>
</organism>
<name>H8GTN4_DEIGI</name>
<proteinExistence type="predicted"/>
<dbReference type="RefSeq" id="WP_014684845.1">
    <property type="nucleotide sequence ID" value="NC_017790.1"/>
</dbReference>
<protein>
    <submittedName>
        <fullName evidence="1">Uncharacterized protein</fullName>
    </submittedName>
</protein>
<dbReference type="EMBL" id="CP002191">
    <property type="protein sequence ID" value="AFD25362.1"/>
    <property type="molecule type" value="Genomic_DNA"/>
</dbReference>
<evidence type="ECO:0000313" key="1">
    <source>
        <dbReference type="EMBL" id="AFD25362.1"/>
    </source>
</evidence>
<accession>H8GTN4</accession>
<reference evidence="1 2" key="1">
    <citation type="journal article" date="2012" name="PLoS ONE">
        <title>Genome sequence and transcriptome analysis of the radioresistant bacterium Deinococcus gobiensis: insights into the extreme environmental adaptations.</title>
        <authorList>
            <person name="Yuan M."/>
            <person name="Chen M."/>
            <person name="Zhang W."/>
            <person name="Lu W."/>
            <person name="Wang J."/>
            <person name="Yang M."/>
            <person name="Zhao P."/>
            <person name="Tang R."/>
            <person name="Li X."/>
            <person name="Hao Y."/>
            <person name="Zhou Z."/>
            <person name="Zhan Y."/>
            <person name="Yu H."/>
            <person name="Teng C."/>
            <person name="Yan Y."/>
            <person name="Ping S."/>
            <person name="Wang Y."/>
            <person name="Lin M."/>
        </authorList>
    </citation>
    <scope>NUCLEOTIDE SEQUENCE [LARGE SCALE GENOMIC DNA]</scope>
    <source>
        <strain evidence="1 2">I-0</strain>
    </source>
</reference>
<dbReference type="PATRIC" id="fig|745776.4.peg.1478"/>
<dbReference type="OrthoDB" id="67557at2"/>
<evidence type="ECO:0000313" key="2">
    <source>
        <dbReference type="Proteomes" id="UP000007575"/>
    </source>
</evidence>
<sequence>MSNSLPPLLALQQLRETGPLGQDLIIAARRHVGAAGLEQAACLERLLRVCREQAAVSTALRSLAWALERMQDADDQETSARLALIASLHTQLELAAGMEDVLAGALKDITSTPVVFVSAAALQKIEQDAKGQLGALRSLFGEAQRYGRTPAQQREFERLGSGMEEALLRAEQAAAAGWAETLGVIIAEATSQLTALDQVPSPALVDTLDHIVEELRRQAARRMAPEPPGAPDHGRS</sequence>
<keyword evidence="2" id="KW-1185">Reference proteome</keyword>
<dbReference type="AlphaFoldDB" id="H8GTN4"/>
<gene>
    <name evidence="1" type="ordered locus">DGo_CA1435</name>
</gene>
<dbReference type="Proteomes" id="UP000007575">
    <property type="component" value="Chromosome"/>
</dbReference>